<dbReference type="Proteomes" id="UP000007939">
    <property type="component" value="Chromosome"/>
</dbReference>
<organism evidence="1 2">
    <name type="scientific">Parasphaerochaeta coccoides (strain ATCC BAA-1237 / DSM 17374 / SPN1)</name>
    <name type="common">Sphaerochaeta coccoides</name>
    <dbReference type="NCBI Taxonomy" id="760011"/>
    <lineage>
        <taxon>Bacteria</taxon>
        <taxon>Pseudomonadati</taxon>
        <taxon>Spirochaetota</taxon>
        <taxon>Spirochaetia</taxon>
        <taxon>Spirochaetales</taxon>
        <taxon>Sphaerochaetaceae</taxon>
        <taxon>Parasphaerochaeta</taxon>
    </lineage>
</organism>
<dbReference type="STRING" id="760011.Spico_1375"/>
<dbReference type="AlphaFoldDB" id="F4GHJ1"/>
<gene>
    <name evidence="1" type="ordered locus">Spico_1375</name>
</gene>
<dbReference type="SUPFAM" id="SSF46785">
    <property type="entry name" value="Winged helix' DNA-binding domain"/>
    <property type="match status" value="1"/>
</dbReference>
<keyword evidence="2" id="KW-1185">Reference proteome</keyword>
<dbReference type="HOGENOM" id="CLU_203781_1_0_12"/>
<proteinExistence type="predicted"/>
<name>F4GHJ1_PARC1</name>
<evidence type="ECO:0008006" key="3">
    <source>
        <dbReference type="Google" id="ProtNLM"/>
    </source>
</evidence>
<dbReference type="EMBL" id="CP002659">
    <property type="protein sequence ID" value="AEC02580.1"/>
    <property type="molecule type" value="Genomic_DNA"/>
</dbReference>
<evidence type="ECO:0000313" key="1">
    <source>
        <dbReference type="EMBL" id="AEC02580.1"/>
    </source>
</evidence>
<sequence>MTKEHVLDLIKAAGKPVGPSDIAKSSGLDKDEIAKAFDALKKDGAIYSPVRCKYAPAEEQS</sequence>
<reference evidence="1 2" key="2">
    <citation type="journal article" date="2012" name="Stand. Genomic Sci.">
        <title>Complete genome sequence of the termite hindgut bacterium Spirochaeta coccoides type strain (SPN1(T)), reclassification in the genus Sphaerochaeta as Sphaerochaeta coccoides comb. nov. and emendations of the family Spirochaetaceae and the genus Sphaerochaeta.</title>
        <authorList>
            <person name="Abt B."/>
            <person name="Han C."/>
            <person name="Scheuner C."/>
            <person name="Lu M."/>
            <person name="Lapidus A."/>
            <person name="Nolan M."/>
            <person name="Lucas S."/>
            <person name="Hammon N."/>
            <person name="Deshpande S."/>
            <person name="Cheng J.F."/>
            <person name="Tapia R."/>
            <person name="Goodwin L.A."/>
            <person name="Pitluck S."/>
            <person name="Liolios K."/>
            <person name="Pagani I."/>
            <person name="Ivanova N."/>
            <person name="Mavromatis K."/>
            <person name="Mikhailova N."/>
            <person name="Huntemann M."/>
            <person name="Pati A."/>
            <person name="Chen A."/>
            <person name="Palaniappan K."/>
            <person name="Land M."/>
            <person name="Hauser L."/>
            <person name="Brambilla E.M."/>
            <person name="Rohde M."/>
            <person name="Spring S."/>
            <person name="Gronow S."/>
            <person name="Goker M."/>
            <person name="Woyke T."/>
            <person name="Bristow J."/>
            <person name="Eisen J.A."/>
            <person name="Markowitz V."/>
            <person name="Hugenholtz P."/>
            <person name="Kyrpides N.C."/>
            <person name="Klenk H.P."/>
            <person name="Detter J.C."/>
        </authorList>
    </citation>
    <scope>NUCLEOTIDE SEQUENCE [LARGE SCALE GENOMIC DNA]</scope>
    <source>
        <strain evidence="2">ATCC BAA-1237 / DSM 17374 / SPN1</strain>
    </source>
</reference>
<dbReference type="OrthoDB" id="15623at2"/>
<reference evidence="2" key="1">
    <citation type="submission" date="2011-04" db="EMBL/GenBank/DDBJ databases">
        <title>The complete genome of Spirochaeta coccoides DSM 17374.</title>
        <authorList>
            <person name="Lucas S."/>
            <person name="Copeland A."/>
            <person name="Lapidus A."/>
            <person name="Bruce D."/>
            <person name="Goodwin L."/>
            <person name="Pitluck S."/>
            <person name="Peters L."/>
            <person name="Kyrpides N."/>
            <person name="Mavromatis K."/>
            <person name="Pagani I."/>
            <person name="Ivanova N."/>
            <person name="Ovchinnikova G."/>
            <person name="Lu M."/>
            <person name="Detter J.C."/>
            <person name="Tapia R."/>
            <person name="Han C."/>
            <person name="Land M."/>
            <person name="Hauser L."/>
            <person name="Markowitz V."/>
            <person name="Cheng J.-F."/>
            <person name="Hugenholtz P."/>
            <person name="Woyke T."/>
            <person name="Wu D."/>
            <person name="Spring S."/>
            <person name="Schroeder M."/>
            <person name="Brambilla E."/>
            <person name="Klenk H.-P."/>
            <person name="Eisen J.A."/>
        </authorList>
    </citation>
    <scope>NUCLEOTIDE SEQUENCE [LARGE SCALE GENOMIC DNA]</scope>
    <source>
        <strain evidence="2">ATCC BAA-1237 / DSM 17374 / SPN1</strain>
    </source>
</reference>
<evidence type="ECO:0000313" key="2">
    <source>
        <dbReference type="Proteomes" id="UP000007939"/>
    </source>
</evidence>
<dbReference type="Gene3D" id="1.10.10.10">
    <property type="entry name" value="Winged helix-like DNA-binding domain superfamily/Winged helix DNA-binding domain"/>
    <property type="match status" value="1"/>
</dbReference>
<dbReference type="KEGG" id="scc:Spico_1375"/>
<dbReference type="InterPro" id="IPR036388">
    <property type="entry name" value="WH-like_DNA-bd_sf"/>
</dbReference>
<protein>
    <recommendedName>
        <fullName evidence="3">Transcriptional regulator</fullName>
    </recommendedName>
</protein>
<accession>F4GHJ1</accession>
<dbReference type="InterPro" id="IPR036390">
    <property type="entry name" value="WH_DNA-bd_sf"/>
</dbReference>